<keyword evidence="3" id="KW-1185">Reference proteome</keyword>
<evidence type="ECO:0000259" key="1">
    <source>
        <dbReference type="Pfam" id="PF14216"/>
    </source>
</evidence>
<dbReference type="EMBL" id="VSWD01000008">
    <property type="protein sequence ID" value="KAK3095395.1"/>
    <property type="molecule type" value="Genomic_DNA"/>
</dbReference>
<protein>
    <recommendedName>
        <fullName evidence="1">DUF4326 domain-containing protein</fullName>
    </recommendedName>
</protein>
<dbReference type="InterPro" id="IPR025475">
    <property type="entry name" value="DUF4326"/>
</dbReference>
<proteinExistence type="predicted"/>
<dbReference type="AlphaFoldDB" id="A0AA88Y040"/>
<dbReference type="Proteomes" id="UP001186944">
    <property type="component" value="Unassembled WGS sequence"/>
</dbReference>
<comment type="caution">
    <text evidence="2">The sequence shown here is derived from an EMBL/GenBank/DDBJ whole genome shotgun (WGS) entry which is preliminary data.</text>
</comment>
<feature type="domain" description="DUF4326" evidence="1">
    <location>
        <begin position="18"/>
        <end position="88"/>
    </location>
</feature>
<gene>
    <name evidence="2" type="ORF">FSP39_014164</name>
</gene>
<organism evidence="2 3">
    <name type="scientific">Pinctada imbricata</name>
    <name type="common">Atlantic pearl-oyster</name>
    <name type="synonym">Pinctada martensii</name>
    <dbReference type="NCBI Taxonomy" id="66713"/>
    <lineage>
        <taxon>Eukaryota</taxon>
        <taxon>Metazoa</taxon>
        <taxon>Spiralia</taxon>
        <taxon>Lophotrochozoa</taxon>
        <taxon>Mollusca</taxon>
        <taxon>Bivalvia</taxon>
        <taxon>Autobranchia</taxon>
        <taxon>Pteriomorphia</taxon>
        <taxon>Pterioida</taxon>
        <taxon>Pterioidea</taxon>
        <taxon>Pteriidae</taxon>
        <taxon>Pinctada</taxon>
    </lineage>
</organism>
<reference evidence="2" key="1">
    <citation type="submission" date="2019-08" db="EMBL/GenBank/DDBJ databases">
        <title>The improved chromosome-level genome for the pearl oyster Pinctada fucata martensii using PacBio sequencing and Hi-C.</title>
        <authorList>
            <person name="Zheng Z."/>
        </authorList>
    </citation>
    <scope>NUCLEOTIDE SEQUENCE</scope>
    <source>
        <strain evidence="2">ZZ-2019</strain>
        <tissue evidence="2">Adductor muscle</tissue>
    </source>
</reference>
<evidence type="ECO:0000313" key="3">
    <source>
        <dbReference type="Proteomes" id="UP001186944"/>
    </source>
</evidence>
<name>A0AA88Y040_PINIB</name>
<evidence type="ECO:0000313" key="2">
    <source>
        <dbReference type="EMBL" id="KAK3095395.1"/>
    </source>
</evidence>
<sequence>MEILNIRDAILSNGITLEQWTSDENNIYMGKIADNKWSNPYAHYPKKGAMRLYEQHIRDNLWNNLHELKGKTLGCWCYPYPCHADILKRLYEEMMSKRMEEDEKAARYLEKKKVSFSDDVQVIEEMPQVYDEKMDERLQEDKMAADRLVEIMEEEDRKKEGKKRMFGSSFGQYKIKKGYGGSVCLVRKRPSVAKKELSISKEPSMALKTNYDFDMNEFLHPKKKKKMKKD</sequence>
<dbReference type="Pfam" id="PF14216">
    <property type="entry name" value="DUF4326"/>
    <property type="match status" value="1"/>
</dbReference>
<accession>A0AA88Y040</accession>